<evidence type="ECO:0000313" key="2">
    <source>
        <dbReference type="EMBL" id="GFZ75732.1"/>
    </source>
</evidence>
<gene>
    <name evidence="2" type="ORF">GCM10008018_21070</name>
</gene>
<feature type="region of interest" description="Disordered" evidence="1">
    <location>
        <begin position="1"/>
        <end position="20"/>
    </location>
</feature>
<comment type="caution">
    <text evidence="2">The sequence shown here is derived from an EMBL/GenBank/DDBJ whole genome shotgun (WGS) entry which is preliminary data.</text>
</comment>
<evidence type="ECO:0000256" key="1">
    <source>
        <dbReference type="SAM" id="MobiDB-lite"/>
    </source>
</evidence>
<sequence length="76" mass="8520">MQSSYRENTHSDAAFGESFIQNDPHATQIKTLAPDGVYYRQSTLEQAKGKDQELNLSNMAGRKVYISLARLGNNSR</sequence>
<evidence type="ECO:0000313" key="3">
    <source>
        <dbReference type="Proteomes" id="UP000615455"/>
    </source>
</evidence>
<proteinExistence type="predicted"/>
<organism evidence="2 3">
    <name type="scientific">Paenibacillus marchantiophytorum</name>
    <dbReference type="NCBI Taxonomy" id="1619310"/>
    <lineage>
        <taxon>Bacteria</taxon>
        <taxon>Bacillati</taxon>
        <taxon>Bacillota</taxon>
        <taxon>Bacilli</taxon>
        <taxon>Bacillales</taxon>
        <taxon>Paenibacillaceae</taxon>
        <taxon>Paenibacillus</taxon>
    </lineage>
</organism>
<accession>A0ABQ1EKW1</accession>
<keyword evidence="3" id="KW-1185">Reference proteome</keyword>
<reference evidence="3" key="1">
    <citation type="journal article" date="2019" name="Int. J. Syst. Evol. Microbiol.">
        <title>The Global Catalogue of Microorganisms (GCM) 10K type strain sequencing project: providing services to taxonomists for standard genome sequencing and annotation.</title>
        <authorList>
            <consortium name="The Broad Institute Genomics Platform"/>
            <consortium name="The Broad Institute Genome Sequencing Center for Infectious Disease"/>
            <person name="Wu L."/>
            <person name="Ma J."/>
        </authorList>
    </citation>
    <scope>NUCLEOTIDE SEQUENCE [LARGE SCALE GENOMIC DNA]</scope>
    <source>
        <strain evidence="3">CGMCC 1.15043</strain>
    </source>
</reference>
<protein>
    <submittedName>
        <fullName evidence="2">Uncharacterized protein</fullName>
    </submittedName>
</protein>
<dbReference type="EMBL" id="BMHE01000008">
    <property type="protein sequence ID" value="GFZ75732.1"/>
    <property type="molecule type" value="Genomic_DNA"/>
</dbReference>
<name>A0ABQ1EKW1_9BACL</name>
<dbReference type="RefSeq" id="WP_189011134.1">
    <property type="nucleotide sequence ID" value="NZ_BMHE01000008.1"/>
</dbReference>
<dbReference type="Proteomes" id="UP000615455">
    <property type="component" value="Unassembled WGS sequence"/>
</dbReference>